<dbReference type="OrthoDB" id="9775268at2"/>
<reference evidence="2 3" key="1">
    <citation type="submission" date="2016-11" db="EMBL/GenBank/DDBJ databases">
        <title>Draft Genome Sequences of Nine Cyanobacterial Strains from Diverse Habitats.</title>
        <authorList>
            <person name="Zhu T."/>
            <person name="Hou S."/>
            <person name="Lu X."/>
            <person name="Hess W.R."/>
        </authorList>
    </citation>
    <scope>NUCLEOTIDE SEQUENCE [LARGE SCALE GENOMIC DNA]</scope>
    <source>
        <strain evidence="2 3">5.2 s.c.1</strain>
    </source>
</reference>
<dbReference type="AlphaFoldDB" id="A0A1U7HFY6"/>
<dbReference type="STRING" id="247279.NIES1031_20130"/>
<keyword evidence="3" id="KW-1185">Reference proteome</keyword>
<dbReference type="RefSeq" id="WP_073551248.1">
    <property type="nucleotide sequence ID" value="NZ_CAWMVK010000013.1"/>
</dbReference>
<evidence type="ECO:0000313" key="2">
    <source>
        <dbReference type="EMBL" id="OKH22465.1"/>
    </source>
</evidence>
<evidence type="ECO:0000313" key="3">
    <source>
        <dbReference type="Proteomes" id="UP000185984"/>
    </source>
</evidence>
<protein>
    <submittedName>
        <fullName evidence="2">Uncharacterized protein</fullName>
    </submittedName>
</protein>
<keyword evidence="1" id="KW-0472">Membrane</keyword>
<keyword evidence="1" id="KW-1133">Transmembrane helix</keyword>
<accession>A0A1U7HFY6</accession>
<gene>
    <name evidence="2" type="ORF">NIES1031_20130</name>
</gene>
<keyword evidence="1" id="KW-0812">Transmembrane</keyword>
<dbReference type="EMBL" id="MRCC01000020">
    <property type="protein sequence ID" value="OKH22465.1"/>
    <property type="molecule type" value="Genomic_DNA"/>
</dbReference>
<organism evidence="2 3">
    <name type="scientific">Chroogloeocystis siderophila 5.2 s.c.1</name>
    <dbReference type="NCBI Taxonomy" id="247279"/>
    <lineage>
        <taxon>Bacteria</taxon>
        <taxon>Bacillati</taxon>
        <taxon>Cyanobacteriota</taxon>
        <taxon>Cyanophyceae</taxon>
        <taxon>Oscillatoriophycideae</taxon>
        <taxon>Chroococcales</taxon>
        <taxon>Chroococcaceae</taxon>
        <taxon>Chroogloeocystis</taxon>
    </lineage>
</organism>
<evidence type="ECO:0000256" key="1">
    <source>
        <dbReference type="SAM" id="Phobius"/>
    </source>
</evidence>
<proteinExistence type="predicted"/>
<name>A0A1U7HFY6_9CHRO</name>
<dbReference type="Proteomes" id="UP000185984">
    <property type="component" value="Unassembled WGS sequence"/>
</dbReference>
<comment type="caution">
    <text evidence="2">The sequence shown here is derived from an EMBL/GenBank/DDBJ whole genome shotgun (WGS) entry which is preliminary data.</text>
</comment>
<sequence length="62" mass="6608">MLPGGILAPYLGNIFGTKQGSGMALQFALFSFVIVLICIASYAVSVLRNIEDILPDYDAVAE</sequence>
<feature type="transmembrane region" description="Helical" evidence="1">
    <location>
        <begin position="23"/>
        <end position="44"/>
    </location>
</feature>